<evidence type="ECO:0000313" key="3">
    <source>
        <dbReference type="Proteomes" id="UP001154282"/>
    </source>
</evidence>
<name>A0AAV0N2V9_9ROSI</name>
<dbReference type="Pfam" id="PF24758">
    <property type="entry name" value="LRR_At5g56370"/>
    <property type="match status" value="1"/>
</dbReference>
<evidence type="ECO:0000259" key="1">
    <source>
        <dbReference type="Pfam" id="PF24758"/>
    </source>
</evidence>
<dbReference type="SUPFAM" id="SSF52047">
    <property type="entry name" value="RNI-like"/>
    <property type="match status" value="1"/>
</dbReference>
<dbReference type="PANTHER" id="PTHR31900">
    <property type="entry name" value="F-BOX/RNI SUPERFAMILY PROTEIN-RELATED"/>
    <property type="match status" value="1"/>
</dbReference>
<comment type="caution">
    <text evidence="2">The sequence shown here is derived from an EMBL/GenBank/DDBJ whole genome shotgun (WGS) entry which is preliminary data.</text>
</comment>
<dbReference type="AlphaFoldDB" id="A0AAV0N2V9"/>
<evidence type="ECO:0000313" key="2">
    <source>
        <dbReference type="EMBL" id="CAI0452887.1"/>
    </source>
</evidence>
<feature type="domain" description="F-box/LRR-repeat protein 15/At3g58940/PEG3-like LRR" evidence="1">
    <location>
        <begin position="105"/>
        <end position="214"/>
    </location>
</feature>
<sequence>MGTAVLSRRWKDLWTRVSSLDLDLSSEVPRSKAFDFCGFVGRVLKKHRNLNALRRFRLHFLQRHLDSTVWPNFWLKMELGPGSPLEVIDVKFEPNVAMVTHCAMRWLPESFYTLKHLQVLKVEHVVLGTAAQGSVLLPSLKVLQLLGVVVLGSDSLSRLISGCPVLETAHLENINSGEDMVTASLICLKKLTIISCTKFPIVVEAQSLEHLHLQYFCGELQFLGCSKFPCLDSASVDMVGSGISDHALIEFLTQISNAKEMSLSWHSIVRKFLHFPFLAHLPIFSFIVDFLTDDSCCVSDASVNSQ</sequence>
<dbReference type="PANTHER" id="PTHR31900:SF30">
    <property type="entry name" value="SUPERFAMILY PROTEIN, PUTATIVE-RELATED"/>
    <property type="match status" value="1"/>
</dbReference>
<reference evidence="2" key="1">
    <citation type="submission" date="2022-08" db="EMBL/GenBank/DDBJ databases">
        <authorList>
            <person name="Gutierrez-Valencia J."/>
        </authorList>
    </citation>
    <scope>NUCLEOTIDE SEQUENCE</scope>
</reference>
<accession>A0AAV0N2V9</accession>
<proteinExistence type="predicted"/>
<dbReference type="Proteomes" id="UP001154282">
    <property type="component" value="Unassembled WGS sequence"/>
</dbReference>
<organism evidence="2 3">
    <name type="scientific">Linum tenue</name>
    <dbReference type="NCBI Taxonomy" id="586396"/>
    <lineage>
        <taxon>Eukaryota</taxon>
        <taxon>Viridiplantae</taxon>
        <taxon>Streptophyta</taxon>
        <taxon>Embryophyta</taxon>
        <taxon>Tracheophyta</taxon>
        <taxon>Spermatophyta</taxon>
        <taxon>Magnoliopsida</taxon>
        <taxon>eudicotyledons</taxon>
        <taxon>Gunneridae</taxon>
        <taxon>Pentapetalae</taxon>
        <taxon>rosids</taxon>
        <taxon>fabids</taxon>
        <taxon>Malpighiales</taxon>
        <taxon>Linaceae</taxon>
        <taxon>Linum</taxon>
    </lineage>
</organism>
<dbReference type="InterPro" id="IPR050232">
    <property type="entry name" value="FBL13/AtMIF1-like"/>
</dbReference>
<dbReference type="InterPro" id="IPR032675">
    <property type="entry name" value="LRR_dom_sf"/>
</dbReference>
<dbReference type="Gene3D" id="3.80.10.10">
    <property type="entry name" value="Ribonuclease Inhibitor"/>
    <property type="match status" value="1"/>
</dbReference>
<keyword evidence="3" id="KW-1185">Reference proteome</keyword>
<dbReference type="EMBL" id="CAMGYJ010000007">
    <property type="protein sequence ID" value="CAI0452887.1"/>
    <property type="molecule type" value="Genomic_DNA"/>
</dbReference>
<dbReference type="InterPro" id="IPR055411">
    <property type="entry name" value="LRR_FXL15/At3g58940/PEG3-like"/>
</dbReference>
<gene>
    <name evidence="2" type="ORF">LITE_LOCUS31392</name>
</gene>
<protein>
    <recommendedName>
        <fullName evidence="1">F-box/LRR-repeat protein 15/At3g58940/PEG3-like LRR domain-containing protein</fullName>
    </recommendedName>
</protein>